<reference evidence="1 2" key="1">
    <citation type="journal article" date="2022" name="DNA Res.">
        <title>Chromosomal-level genome assembly of the orchid tree Bauhinia variegata (Leguminosae; Cercidoideae) supports the allotetraploid origin hypothesis of Bauhinia.</title>
        <authorList>
            <person name="Zhong Y."/>
            <person name="Chen Y."/>
            <person name="Zheng D."/>
            <person name="Pang J."/>
            <person name="Liu Y."/>
            <person name="Luo S."/>
            <person name="Meng S."/>
            <person name="Qian L."/>
            <person name="Wei D."/>
            <person name="Dai S."/>
            <person name="Zhou R."/>
        </authorList>
    </citation>
    <scope>NUCLEOTIDE SEQUENCE [LARGE SCALE GENOMIC DNA]</scope>
    <source>
        <strain evidence="1">BV-YZ2020</strain>
    </source>
</reference>
<evidence type="ECO:0000313" key="1">
    <source>
        <dbReference type="EMBL" id="KAI4322369.1"/>
    </source>
</evidence>
<dbReference type="EMBL" id="CM039434">
    <property type="protein sequence ID" value="KAI4322369.1"/>
    <property type="molecule type" value="Genomic_DNA"/>
</dbReference>
<name>A0ACB9MFV8_BAUVA</name>
<keyword evidence="2" id="KW-1185">Reference proteome</keyword>
<evidence type="ECO:0000313" key="2">
    <source>
        <dbReference type="Proteomes" id="UP000828941"/>
    </source>
</evidence>
<sequence length="201" mass="22103">MPSPKSHRNGQIEANRRGRLGEKSSSFYGQSSATMSSQLRRPKTVPDLASYRKLSAGASPEALPRHPPKLLLNVTMMGSLGPIQVIMTPESTVGELVASAVRQYLKECRRPMLLTPEPSDYDLHYSQFSLESLDREEKLIQLGSRNFVLCPRKMKTSTATGDSENGSGGGVTTTRFASCSKEADKVAKSGFHWFKFMGFSP</sequence>
<proteinExistence type="predicted"/>
<gene>
    <name evidence="1" type="ORF">L6164_022072</name>
</gene>
<dbReference type="Proteomes" id="UP000828941">
    <property type="component" value="Chromosome 9"/>
</dbReference>
<accession>A0ACB9MFV8</accession>
<organism evidence="1 2">
    <name type="scientific">Bauhinia variegata</name>
    <name type="common">Purple orchid tree</name>
    <name type="synonym">Phanera variegata</name>
    <dbReference type="NCBI Taxonomy" id="167791"/>
    <lineage>
        <taxon>Eukaryota</taxon>
        <taxon>Viridiplantae</taxon>
        <taxon>Streptophyta</taxon>
        <taxon>Embryophyta</taxon>
        <taxon>Tracheophyta</taxon>
        <taxon>Spermatophyta</taxon>
        <taxon>Magnoliopsida</taxon>
        <taxon>eudicotyledons</taxon>
        <taxon>Gunneridae</taxon>
        <taxon>Pentapetalae</taxon>
        <taxon>rosids</taxon>
        <taxon>fabids</taxon>
        <taxon>Fabales</taxon>
        <taxon>Fabaceae</taxon>
        <taxon>Cercidoideae</taxon>
        <taxon>Cercideae</taxon>
        <taxon>Bauhiniinae</taxon>
        <taxon>Bauhinia</taxon>
    </lineage>
</organism>
<protein>
    <submittedName>
        <fullName evidence="1">Uncharacterized protein</fullName>
    </submittedName>
</protein>
<comment type="caution">
    <text evidence="1">The sequence shown here is derived from an EMBL/GenBank/DDBJ whole genome shotgun (WGS) entry which is preliminary data.</text>
</comment>